<sequence>MSKYSHTSRILLPPSRFFFNPSGQYIVGIWTGCTKKPNFAVTWKRHSRYFSRVWCHLLDLWLDLSMERPRLLQHLTRLHLPPVLTSASLISFWDITDVKPGLGIIAPGGRHSFDIRALGSRTTTTSAFGHSAFDQPQFDSDIYPSGSNY</sequence>
<gene>
    <name evidence="1" type="ORF">D9619_000169</name>
</gene>
<name>A0A8H5BFI0_9AGAR</name>
<comment type="caution">
    <text evidence="1">The sequence shown here is derived from an EMBL/GenBank/DDBJ whole genome shotgun (WGS) entry which is preliminary data.</text>
</comment>
<proteinExistence type="predicted"/>
<accession>A0A8H5BFI0</accession>
<evidence type="ECO:0000313" key="1">
    <source>
        <dbReference type="EMBL" id="KAF5322415.1"/>
    </source>
</evidence>
<protein>
    <submittedName>
        <fullName evidence="1">Uncharacterized protein</fullName>
    </submittedName>
</protein>
<keyword evidence="2" id="KW-1185">Reference proteome</keyword>
<dbReference type="EMBL" id="JAACJJ010000028">
    <property type="protein sequence ID" value="KAF5322415.1"/>
    <property type="molecule type" value="Genomic_DNA"/>
</dbReference>
<organism evidence="1 2">
    <name type="scientific">Psilocybe cf. subviscida</name>
    <dbReference type="NCBI Taxonomy" id="2480587"/>
    <lineage>
        <taxon>Eukaryota</taxon>
        <taxon>Fungi</taxon>
        <taxon>Dikarya</taxon>
        <taxon>Basidiomycota</taxon>
        <taxon>Agaricomycotina</taxon>
        <taxon>Agaricomycetes</taxon>
        <taxon>Agaricomycetidae</taxon>
        <taxon>Agaricales</taxon>
        <taxon>Agaricineae</taxon>
        <taxon>Strophariaceae</taxon>
        <taxon>Psilocybe</taxon>
    </lineage>
</organism>
<dbReference type="Proteomes" id="UP000567179">
    <property type="component" value="Unassembled WGS sequence"/>
</dbReference>
<evidence type="ECO:0000313" key="2">
    <source>
        <dbReference type="Proteomes" id="UP000567179"/>
    </source>
</evidence>
<dbReference type="PROSITE" id="PS51257">
    <property type="entry name" value="PROKAR_LIPOPROTEIN"/>
    <property type="match status" value="1"/>
</dbReference>
<reference evidence="1 2" key="1">
    <citation type="journal article" date="2020" name="ISME J.">
        <title>Uncovering the hidden diversity of litter-decomposition mechanisms in mushroom-forming fungi.</title>
        <authorList>
            <person name="Floudas D."/>
            <person name="Bentzer J."/>
            <person name="Ahren D."/>
            <person name="Johansson T."/>
            <person name="Persson P."/>
            <person name="Tunlid A."/>
        </authorList>
    </citation>
    <scope>NUCLEOTIDE SEQUENCE [LARGE SCALE GENOMIC DNA]</scope>
    <source>
        <strain evidence="1 2">CBS 101986</strain>
    </source>
</reference>
<dbReference type="AlphaFoldDB" id="A0A8H5BFI0"/>